<comment type="subunit">
    <text evidence="1">Self-associates. Interacts with SigE. Interacts with SpoIIR.</text>
</comment>
<gene>
    <name evidence="4" type="ORF">EDD69_10586</name>
</gene>
<feature type="active site" evidence="2">
    <location>
        <position position="183"/>
    </location>
</feature>
<dbReference type="GO" id="GO:0030436">
    <property type="term" value="P:asexual sporulation"/>
    <property type="evidence" value="ECO:0007669"/>
    <property type="project" value="InterPro"/>
</dbReference>
<dbReference type="EMBL" id="SLUL01000005">
    <property type="protein sequence ID" value="TCL50289.1"/>
    <property type="molecule type" value="Genomic_DNA"/>
</dbReference>
<dbReference type="PIRSF" id="PIRSF018571">
    <property type="entry name" value="SpoIIGA"/>
    <property type="match status" value="1"/>
</dbReference>
<dbReference type="OrthoDB" id="2690199at2"/>
<feature type="transmembrane region" description="Helical" evidence="3">
    <location>
        <begin position="129"/>
        <end position="147"/>
    </location>
</feature>
<dbReference type="Pfam" id="PF03419">
    <property type="entry name" value="Peptidase_U4"/>
    <property type="match status" value="1"/>
</dbReference>
<keyword evidence="1" id="KW-1003">Cell membrane</keyword>
<protein>
    <recommendedName>
        <fullName evidence="1">Sporulation sigma-E factor-processing peptidase</fullName>
        <ecNumber evidence="1">3.4.23.-</ecNumber>
    </recommendedName>
    <alternativeName>
        <fullName evidence="1">Membrane-associated aspartic protease</fullName>
    </alternativeName>
    <alternativeName>
        <fullName evidence="1">Stage II sporulation protein GA</fullName>
    </alternativeName>
</protein>
<sequence length="301" mass="35100">MLIYADVVWLLNVCFDVLLLWLTALMLKRKIVVWRMLMASLFGSLLVLLLLSPFSFYASHPIVKLFVSFFMVVIAFGFHRFRFFFENLLAFYFSTFVMGGGMLAFHYFFQREITINHSVFATYSTGFGHPISWLFVLISFPILWMLSRAQMAAIREKKLRFEQIIDVTVTFFEETIHLKGLIDSGNQLLDPLTKTPVMIVELNAVKHILPQSIIQMMIRRNDFLSQHDDLWLPRIRLIPYRAIGKEQQFLVAVKPDLVQLFYENEWIKVKKVLVGLNTMSLSTDGEYNCIVHPHLIMTKAS</sequence>
<evidence type="ECO:0000256" key="3">
    <source>
        <dbReference type="SAM" id="Phobius"/>
    </source>
</evidence>
<evidence type="ECO:0000256" key="2">
    <source>
        <dbReference type="PIRSR" id="PIRSR018571-1"/>
    </source>
</evidence>
<comment type="similarity">
    <text evidence="1">Belongs to the peptidase U4 family.</text>
</comment>
<organism evidence="4 5">
    <name type="scientific">Thermolongibacillus altinsuensis</name>
    <dbReference type="NCBI Taxonomy" id="575256"/>
    <lineage>
        <taxon>Bacteria</taxon>
        <taxon>Bacillati</taxon>
        <taxon>Bacillota</taxon>
        <taxon>Bacilli</taxon>
        <taxon>Bacillales</taxon>
        <taxon>Anoxybacillaceae</taxon>
        <taxon>Thermolongibacillus</taxon>
    </lineage>
</organism>
<dbReference type="GO" id="GO:0005886">
    <property type="term" value="C:plasma membrane"/>
    <property type="evidence" value="ECO:0007669"/>
    <property type="project" value="UniProtKB-SubCell"/>
</dbReference>
<evidence type="ECO:0000313" key="4">
    <source>
        <dbReference type="EMBL" id="TCL50289.1"/>
    </source>
</evidence>
<evidence type="ECO:0000313" key="5">
    <source>
        <dbReference type="Proteomes" id="UP000295658"/>
    </source>
</evidence>
<name>A0A4R1QMT4_9BACL</name>
<feature type="transmembrane region" description="Helical" evidence="3">
    <location>
        <begin position="88"/>
        <end position="109"/>
    </location>
</feature>
<comment type="function">
    <text evidence="1">Probable aspartic protease that is responsible for the proteolytic cleavage of the RNA polymerase sigma E factor (SigE/spoIIGB) to yield the active peptide in the mother cell during sporulation. Responds to a signal from the forespore that is triggered by the extracellular signal protein SpoIIR.</text>
</comment>
<feature type="transmembrane region" description="Helical" evidence="3">
    <location>
        <begin position="37"/>
        <end position="56"/>
    </location>
</feature>
<comment type="subcellular location">
    <subcellularLocation>
        <location evidence="1">Cell membrane</location>
    </subcellularLocation>
</comment>
<feature type="transmembrane region" description="Helical" evidence="3">
    <location>
        <begin position="62"/>
        <end position="81"/>
    </location>
</feature>
<keyword evidence="5" id="KW-1185">Reference proteome</keyword>
<keyword evidence="1" id="KW-0749">Sporulation</keyword>
<accession>A0A4R1QMT4</accession>
<dbReference type="Proteomes" id="UP000295658">
    <property type="component" value="Unassembled WGS sequence"/>
</dbReference>
<keyword evidence="3" id="KW-1133">Transmembrane helix</keyword>
<dbReference type="GO" id="GO:0030435">
    <property type="term" value="P:sporulation resulting in formation of a cellular spore"/>
    <property type="evidence" value="ECO:0007669"/>
    <property type="project" value="UniProtKB-KW"/>
</dbReference>
<comment type="caution">
    <text evidence="4">The sequence shown here is derived from an EMBL/GenBank/DDBJ whole genome shotgun (WGS) entry which is preliminary data.</text>
</comment>
<dbReference type="GO" id="GO:0004190">
    <property type="term" value="F:aspartic-type endopeptidase activity"/>
    <property type="evidence" value="ECO:0007669"/>
    <property type="project" value="UniProtKB-KW"/>
</dbReference>
<keyword evidence="1" id="KW-0064">Aspartyl protease</keyword>
<dbReference type="AlphaFoldDB" id="A0A4R1QMT4"/>
<dbReference type="InterPro" id="IPR005081">
    <property type="entry name" value="SpoIIGA"/>
</dbReference>
<dbReference type="NCBIfam" id="TIGR02854">
    <property type="entry name" value="spore_II_GA"/>
    <property type="match status" value="1"/>
</dbReference>
<evidence type="ECO:0000256" key="1">
    <source>
        <dbReference type="PIRNR" id="PIRNR018571"/>
    </source>
</evidence>
<keyword evidence="1" id="KW-0378">Hydrolase</keyword>
<dbReference type="RefSeq" id="WP_132948059.1">
    <property type="nucleotide sequence ID" value="NZ_BSVG01000003.1"/>
</dbReference>
<keyword evidence="1" id="KW-0645">Protease</keyword>
<keyword evidence="3" id="KW-0812">Transmembrane</keyword>
<dbReference type="EC" id="3.4.23.-" evidence="1"/>
<keyword evidence="1 3" id="KW-0472">Membrane</keyword>
<reference evidence="4 5" key="1">
    <citation type="submission" date="2019-03" db="EMBL/GenBank/DDBJ databases">
        <title>Genomic Encyclopedia of Type Strains, Phase IV (KMG-IV): sequencing the most valuable type-strain genomes for metagenomic binning, comparative biology and taxonomic classification.</title>
        <authorList>
            <person name="Goeker M."/>
        </authorList>
    </citation>
    <scope>NUCLEOTIDE SEQUENCE [LARGE SCALE GENOMIC DNA]</scope>
    <source>
        <strain evidence="4 5">DSM 24979</strain>
    </source>
</reference>
<proteinExistence type="inferred from homology"/>
<dbReference type="GO" id="GO:0006508">
    <property type="term" value="P:proteolysis"/>
    <property type="evidence" value="ECO:0007669"/>
    <property type="project" value="UniProtKB-KW"/>
</dbReference>
<feature type="transmembrane region" description="Helical" evidence="3">
    <location>
        <begin position="6"/>
        <end position="25"/>
    </location>
</feature>